<feature type="non-terminal residue" evidence="7">
    <location>
        <position position="413"/>
    </location>
</feature>
<dbReference type="STRING" id="4155.A0A022R473"/>
<keyword evidence="3" id="KW-0862">Zinc</keyword>
<feature type="domain" description="Plus3" evidence="5">
    <location>
        <begin position="357"/>
        <end position="413"/>
    </location>
</feature>
<keyword evidence="1" id="KW-0479">Metal-binding</keyword>
<proteinExistence type="predicted"/>
<dbReference type="InterPro" id="IPR036885">
    <property type="entry name" value="SWIB_MDM2_dom_sf"/>
</dbReference>
<dbReference type="CDD" id="cd10567">
    <property type="entry name" value="SWIB-MDM2_like"/>
    <property type="match status" value="1"/>
</dbReference>
<dbReference type="Pfam" id="PF03126">
    <property type="entry name" value="Plus-3"/>
    <property type="match status" value="1"/>
</dbReference>
<evidence type="ECO:0000256" key="4">
    <source>
        <dbReference type="SAM" id="MobiDB-lite"/>
    </source>
</evidence>
<dbReference type="GO" id="GO:0008270">
    <property type="term" value="F:zinc ion binding"/>
    <property type="evidence" value="ECO:0007669"/>
    <property type="project" value="UniProtKB-KW"/>
</dbReference>
<name>A0A022R473_ERYGU</name>
<dbReference type="eggNOG" id="KOG1081">
    <property type="taxonomic scope" value="Eukaryota"/>
</dbReference>
<evidence type="ECO:0000313" key="8">
    <source>
        <dbReference type="Proteomes" id="UP000030748"/>
    </source>
</evidence>
<dbReference type="Gene3D" id="1.10.245.10">
    <property type="entry name" value="SWIB/MDM2 domain"/>
    <property type="match status" value="1"/>
</dbReference>
<evidence type="ECO:0000256" key="1">
    <source>
        <dbReference type="ARBA" id="ARBA00022723"/>
    </source>
</evidence>
<reference evidence="7 8" key="1">
    <citation type="journal article" date="2013" name="Proc. Natl. Acad. Sci. U.S.A.">
        <title>Fine-scale variation in meiotic recombination in Mimulus inferred from population shotgun sequencing.</title>
        <authorList>
            <person name="Hellsten U."/>
            <person name="Wright K.M."/>
            <person name="Jenkins J."/>
            <person name="Shu S."/>
            <person name="Yuan Y."/>
            <person name="Wessler S.R."/>
            <person name="Schmutz J."/>
            <person name="Willis J.H."/>
            <person name="Rokhsar D.S."/>
        </authorList>
    </citation>
    <scope>NUCLEOTIDE SEQUENCE [LARGE SCALE GENOMIC DNA]</scope>
    <source>
        <strain evidence="8">cv. DUN x IM62</strain>
    </source>
</reference>
<dbReference type="Pfam" id="PF22908">
    <property type="entry name" value="PHD_NSD"/>
    <property type="match status" value="1"/>
</dbReference>
<dbReference type="PANTHER" id="PTHR46851:SF22">
    <property type="entry name" value="ZINC ION BINDING _ DNA BINDING PROTEIN"/>
    <property type="match status" value="1"/>
</dbReference>
<dbReference type="PANTHER" id="PTHR46851">
    <property type="entry name" value="OS01G0884500 PROTEIN"/>
    <property type="match status" value="1"/>
</dbReference>
<protein>
    <submittedName>
        <fullName evidence="7">Uncharacterized protein</fullName>
    </submittedName>
</protein>
<dbReference type="SUPFAM" id="SSF159042">
    <property type="entry name" value="Plus3-like"/>
    <property type="match status" value="1"/>
</dbReference>
<dbReference type="EMBL" id="KI630640">
    <property type="protein sequence ID" value="EYU35021.1"/>
    <property type="molecule type" value="Genomic_DNA"/>
</dbReference>
<evidence type="ECO:0000256" key="3">
    <source>
        <dbReference type="ARBA" id="ARBA00022833"/>
    </source>
</evidence>
<evidence type="ECO:0000256" key="2">
    <source>
        <dbReference type="ARBA" id="ARBA00022771"/>
    </source>
</evidence>
<dbReference type="InterPro" id="IPR036128">
    <property type="entry name" value="Plus3-like_sf"/>
</dbReference>
<evidence type="ECO:0000259" key="5">
    <source>
        <dbReference type="PROSITE" id="PS51360"/>
    </source>
</evidence>
<evidence type="ECO:0000259" key="6">
    <source>
        <dbReference type="PROSITE" id="PS51925"/>
    </source>
</evidence>
<feature type="compositionally biased region" description="Low complexity" evidence="4">
    <location>
        <begin position="210"/>
        <end position="219"/>
    </location>
</feature>
<dbReference type="PROSITE" id="PS51360">
    <property type="entry name" value="PLUS3"/>
    <property type="match status" value="1"/>
</dbReference>
<dbReference type="eggNOG" id="KOG1946">
    <property type="taxonomic scope" value="Eukaryota"/>
</dbReference>
<dbReference type="InterPro" id="IPR045894">
    <property type="entry name" value="At5g08430-like"/>
</dbReference>
<dbReference type="Gene3D" id="3.30.40.10">
    <property type="entry name" value="Zinc/RING finger domain, C3HC4 (zinc finger)"/>
    <property type="match status" value="1"/>
</dbReference>
<dbReference type="Proteomes" id="UP000030748">
    <property type="component" value="Unassembled WGS sequence"/>
</dbReference>
<feature type="compositionally biased region" description="Basic residues" evidence="4">
    <location>
        <begin position="196"/>
        <end position="207"/>
    </location>
</feature>
<evidence type="ECO:0000313" key="7">
    <source>
        <dbReference type="EMBL" id="EYU35021.1"/>
    </source>
</evidence>
<dbReference type="SUPFAM" id="SSF47592">
    <property type="entry name" value="SWIB/MDM2 domain"/>
    <property type="match status" value="1"/>
</dbReference>
<gene>
    <name evidence="7" type="ORF">MIMGU_mgv1a021342mg</name>
</gene>
<feature type="region of interest" description="Disordered" evidence="4">
    <location>
        <begin position="173"/>
        <end position="221"/>
    </location>
</feature>
<dbReference type="PROSITE" id="PS51925">
    <property type="entry name" value="SWIB_MDM2"/>
    <property type="match status" value="1"/>
</dbReference>
<accession>A0A022R473</accession>
<dbReference type="GO" id="GO:0003677">
    <property type="term" value="F:DNA binding"/>
    <property type="evidence" value="ECO:0007669"/>
    <property type="project" value="InterPro"/>
</dbReference>
<sequence length="413" mass="47803">MKSKGKKEVALSKEEAADSWCFVCKDGGDIRICDNQQCLKCYHPRCVEKDDSFLESDDYWACDWHTCYSCRKSSYFRCYTCTTAFCRRCLPSADFLQIKPKNGFCSCCLKLALLIEENKDIDSNGVKVDFTDRNTCEGLYMEYYNIIKDEEGFTLEDLRAALNAVKKKKGRLSGYETEESDEEEVSDYDAEEYEKKSKRNRKGKRSVGQKSTTPTPTKSNKQEFVGWASKSLLSFLSSIGESRDGELSQREVTDIIYEYVKENKLVHPERRKMVICDEQLQSLFKKKTLSRYRIYDLLDDHFAENCEDSEEDEDDELADDTEDSDADIQGACKRQKKEKKLEKKEVEKGVLQSCFASVVAENVKLVYLKRSLLHELLKKPESFEEKVIGCFVRVKCDPHDCRARNSHQLMQVK</sequence>
<organism evidence="7 8">
    <name type="scientific">Erythranthe guttata</name>
    <name type="common">Yellow monkey flower</name>
    <name type="synonym">Mimulus guttatus</name>
    <dbReference type="NCBI Taxonomy" id="4155"/>
    <lineage>
        <taxon>Eukaryota</taxon>
        <taxon>Viridiplantae</taxon>
        <taxon>Streptophyta</taxon>
        <taxon>Embryophyta</taxon>
        <taxon>Tracheophyta</taxon>
        <taxon>Spermatophyta</taxon>
        <taxon>Magnoliopsida</taxon>
        <taxon>eudicotyledons</taxon>
        <taxon>Gunneridae</taxon>
        <taxon>Pentapetalae</taxon>
        <taxon>asterids</taxon>
        <taxon>lamiids</taxon>
        <taxon>Lamiales</taxon>
        <taxon>Phrymaceae</taxon>
        <taxon>Erythranthe</taxon>
    </lineage>
</organism>
<dbReference type="SMART" id="SM00249">
    <property type="entry name" value="PHD"/>
    <property type="match status" value="1"/>
</dbReference>
<dbReference type="InterPro" id="IPR004343">
    <property type="entry name" value="Plus-3_dom"/>
</dbReference>
<dbReference type="InterPro" id="IPR001965">
    <property type="entry name" value="Znf_PHD"/>
</dbReference>
<dbReference type="Gene3D" id="3.90.70.200">
    <property type="entry name" value="Plus-3 domain"/>
    <property type="match status" value="1"/>
</dbReference>
<dbReference type="InterPro" id="IPR055198">
    <property type="entry name" value="NSD_PHD"/>
</dbReference>
<dbReference type="InterPro" id="IPR003121">
    <property type="entry name" value="SWIB_MDM2_domain"/>
</dbReference>
<dbReference type="AlphaFoldDB" id="A0A022R473"/>
<dbReference type="InterPro" id="IPR013083">
    <property type="entry name" value="Znf_RING/FYVE/PHD"/>
</dbReference>
<keyword evidence="2" id="KW-0863">Zinc-finger</keyword>
<keyword evidence="8" id="KW-1185">Reference proteome</keyword>
<feature type="compositionally biased region" description="Acidic residues" evidence="4">
    <location>
        <begin position="176"/>
        <end position="192"/>
    </location>
</feature>
<dbReference type="Pfam" id="PF02201">
    <property type="entry name" value="SWIB"/>
    <property type="match status" value="1"/>
</dbReference>
<feature type="domain" description="DM2" evidence="6">
    <location>
        <begin position="221"/>
        <end position="304"/>
    </location>
</feature>